<dbReference type="EMBL" id="BARV01020666">
    <property type="protein sequence ID" value="GAI29887.1"/>
    <property type="molecule type" value="Genomic_DNA"/>
</dbReference>
<proteinExistence type="predicted"/>
<sequence>MQKIIRYPHLDTVLMVEDTIKNMDYPRKTELWKALPKKVMYQTFNFIIDYLEESGKILINDGRIVWIWNPELMKKIMSSGVKLR</sequence>
<comment type="caution">
    <text evidence="1">The sequence shown here is derived from an EMBL/GenBank/DDBJ whole genome shotgun (WGS) entry which is preliminary data.</text>
</comment>
<organism evidence="1">
    <name type="scientific">marine sediment metagenome</name>
    <dbReference type="NCBI Taxonomy" id="412755"/>
    <lineage>
        <taxon>unclassified sequences</taxon>
        <taxon>metagenomes</taxon>
        <taxon>ecological metagenomes</taxon>
    </lineage>
</organism>
<dbReference type="AlphaFoldDB" id="X1ME00"/>
<evidence type="ECO:0000313" key="1">
    <source>
        <dbReference type="EMBL" id="GAI29887.1"/>
    </source>
</evidence>
<protein>
    <submittedName>
        <fullName evidence="1">Uncharacterized protein</fullName>
    </submittedName>
</protein>
<name>X1ME00_9ZZZZ</name>
<gene>
    <name evidence="1" type="ORF">S06H3_34430</name>
</gene>
<accession>X1ME00</accession>
<reference evidence="1" key="1">
    <citation type="journal article" date="2014" name="Front. Microbiol.">
        <title>High frequency of phylogenetically diverse reductive dehalogenase-homologous genes in deep subseafloor sedimentary metagenomes.</title>
        <authorList>
            <person name="Kawai M."/>
            <person name="Futagami T."/>
            <person name="Toyoda A."/>
            <person name="Takaki Y."/>
            <person name="Nishi S."/>
            <person name="Hori S."/>
            <person name="Arai W."/>
            <person name="Tsubouchi T."/>
            <person name="Morono Y."/>
            <person name="Uchiyama I."/>
            <person name="Ito T."/>
            <person name="Fujiyama A."/>
            <person name="Inagaki F."/>
            <person name="Takami H."/>
        </authorList>
    </citation>
    <scope>NUCLEOTIDE SEQUENCE</scope>
    <source>
        <strain evidence="1">Expedition CK06-06</strain>
    </source>
</reference>